<gene>
    <name evidence="3" type="ORF">JXQ802_LOCUS55601</name>
    <name evidence="2" type="ORF">PYM288_LOCUS39067</name>
</gene>
<evidence type="ECO:0000313" key="4">
    <source>
        <dbReference type="Proteomes" id="UP000663854"/>
    </source>
</evidence>
<evidence type="ECO:0000313" key="2">
    <source>
        <dbReference type="EMBL" id="CAF1509398.1"/>
    </source>
</evidence>
<feature type="region of interest" description="Disordered" evidence="1">
    <location>
        <begin position="1"/>
        <end position="20"/>
    </location>
</feature>
<dbReference type="Proteomes" id="UP000663854">
    <property type="component" value="Unassembled WGS sequence"/>
</dbReference>
<dbReference type="Proteomes" id="UP000663870">
    <property type="component" value="Unassembled WGS sequence"/>
</dbReference>
<dbReference type="AlphaFoldDB" id="A0A815TZ39"/>
<proteinExistence type="predicted"/>
<comment type="caution">
    <text evidence="2">The sequence shown here is derived from an EMBL/GenBank/DDBJ whole genome shotgun (WGS) entry which is preliminary data.</text>
</comment>
<reference evidence="2" key="1">
    <citation type="submission" date="2021-02" db="EMBL/GenBank/DDBJ databases">
        <authorList>
            <person name="Nowell W R."/>
        </authorList>
    </citation>
    <scope>NUCLEOTIDE SEQUENCE</scope>
</reference>
<dbReference type="EMBL" id="CAJNOH010010188">
    <property type="protein sequence ID" value="CAF1509398.1"/>
    <property type="molecule type" value="Genomic_DNA"/>
</dbReference>
<feature type="compositionally biased region" description="Low complexity" evidence="1">
    <location>
        <begin position="1"/>
        <end position="13"/>
    </location>
</feature>
<sequence length="271" mass="31903">MSDIQSSSIPSTSKGNKNRQINKQEKENLYQSLFPPYVHLHQHSIFFINNLITLDEINHLIKFASTTTHFIFDTEPDKYTNEPAIIQIYFMNDVNVESPMLLIEIKFIESLSSADRQHLQQLFNNIFRYDSHIYTWGPLLFELFPFLEYGLFTYPILSHIHNAQVRFTSCTTYEQNTKLLLNELWSLQDTIAYVFNQYLSKQYTLRKWSIGLDVRLPNRDPQFSSSYRRKLVKYAIYDCLSMAQLLLFISNSNISTNTTCIKYFNDPPLGE</sequence>
<name>A0A815TZ39_9BILA</name>
<evidence type="ECO:0000256" key="1">
    <source>
        <dbReference type="SAM" id="MobiDB-lite"/>
    </source>
</evidence>
<protein>
    <submittedName>
        <fullName evidence="2">Uncharacterized protein</fullName>
    </submittedName>
</protein>
<organism evidence="2 4">
    <name type="scientific">Rotaria sordida</name>
    <dbReference type="NCBI Taxonomy" id="392033"/>
    <lineage>
        <taxon>Eukaryota</taxon>
        <taxon>Metazoa</taxon>
        <taxon>Spiralia</taxon>
        <taxon>Gnathifera</taxon>
        <taxon>Rotifera</taxon>
        <taxon>Eurotatoria</taxon>
        <taxon>Bdelloidea</taxon>
        <taxon>Philodinida</taxon>
        <taxon>Philodinidae</taxon>
        <taxon>Rotaria</taxon>
    </lineage>
</organism>
<feature type="non-terminal residue" evidence="2">
    <location>
        <position position="1"/>
    </location>
</feature>
<keyword evidence="5" id="KW-1185">Reference proteome</keyword>
<evidence type="ECO:0000313" key="5">
    <source>
        <dbReference type="Proteomes" id="UP000663870"/>
    </source>
</evidence>
<evidence type="ECO:0000313" key="3">
    <source>
        <dbReference type="EMBL" id="CAF1658002.1"/>
    </source>
</evidence>
<dbReference type="EMBL" id="CAJNOL010012002">
    <property type="protein sequence ID" value="CAF1658002.1"/>
    <property type="molecule type" value="Genomic_DNA"/>
</dbReference>
<accession>A0A815TZ39</accession>